<sequence>MNDLILSCDLDELLAKRQRMIEMCLETRKYIRKQNESYAALNMGSLKDHIKNYGRDRDSLDYQEKNDSDAIKNIDRTIWMHLAEKTNLFSLMSAQSQSDWRSRVNYGNDFPEATRENIISTFEELHANKGSIFQQSVLDVAKSLNVYCYKTNKPLKFGKKIIKSMACDSRFGFLSVGYNFTNELNDLERCLDVITGKQAKNHRGEMVSAKLSDHKGFDQLFESLYFNIKFCKNGNAHIIFNDQLYVDGLNKVISLGNSSKVAREVSA</sequence>
<dbReference type="EMBL" id="BMJS01000004">
    <property type="protein sequence ID" value="GGF91402.1"/>
    <property type="molecule type" value="Genomic_DNA"/>
</dbReference>
<dbReference type="Proteomes" id="UP000636949">
    <property type="component" value="Unassembled WGS sequence"/>
</dbReference>
<dbReference type="InterPro" id="IPR031339">
    <property type="entry name" value="DUF4942"/>
</dbReference>
<reference evidence="2" key="2">
    <citation type="submission" date="2020-09" db="EMBL/GenBank/DDBJ databases">
        <authorList>
            <person name="Sun Q."/>
            <person name="Zhou Y."/>
        </authorList>
    </citation>
    <scope>NUCLEOTIDE SEQUENCE</scope>
    <source>
        <strain evidence="2">CGMCC 1.15758</strain>
    </source>
</reference>
<reference evidence="2" key="1">
    <citation type="journal article" date="2014" name="Int. J. Syst. Evol. Microbiol.">
        <title>Complete genome sequence of Corynebacterium casei LMG S-19264T (=DSM 44701T), isolated from a smear-ripened cheese.</title>
        <authorList>
            <consortium name="US DOE Joint Genome Institute (JGI-PGF)"/>
            <person name="Walter F."/>
            <person name="Albersmeier A."/>
            <person name="Kalinowski J."/>
            <person name="Ruckert C."/>
        </authorList>
    </citation>
    <scope>NUCLEOTIDE SEQUENCE</scope>
    <source>
        <strain evidence="2">CGMCC 1.15758</strain>
    </source>
</reference>
<proteinExistence type="predicted"/>
<feature type="domain" description="DUF4942" evidence="1">
    <location>
        <begin position="72"/>
        <end position="254"/>
    </location>
</feature>
<evidence type="ECO:0000313" key="3">
    <source>
        <dbReference type="Proteomes" id="UP000636949"/>
    </source>
</evidence>
<comment type="caution">
    <text evidence="2">The sequence shown here is derived from an EMBL/GenBank/DDBJ whole genome shotgun (WGS) entry which is preliminary data.</text>
</comment>
<organism evidence="2 3">
    <name type="scientific">Cysteiniphilum litorale</name>
    <dbReference type="NCBI Taxonomy" id="2056700"/>
    <lineage>
        <taxon>Bacteria</taxon>
        <taxon>Pseudomonadati</taxon>
        <taxon>Pseudomonadota</taxon>
        <taxon>Gammaproteobacteria</taxon>
        <taxon>Thiotrichales</taxon>
        <taxon>Fastidiosibacteraceae</taxon>
        <taxon>Cysteiniphilum</taxon>
    </lineage>
</organism>
<evidence type="ECO:0000259" key="1">
    <source>
        <dbReference type="Pfam" id="PF13708"/>
    </source>
</evidence>
<evidence type="ECO:0000313" key="2">
    <source>
        <dbReference type="EMBL" id="GGF91402.1"/>
    </source>
</evidence>
<keyword evidence="3" id="KW-1185">Reference proteome</keyword>
<dbReference type="AlphaFoldDB" id="A0A8J3E7E6"/>
<accession>A0A8J3E7E6</accession>
<protein>
    <recommendedName>
        <fullName evidence="1">DUF4942 domain-containing protein</fullName>
    </recommendedName>
</protein>
<dbReference type="Pfam" id="PF13708">
    <property type="entry name" value="DUF4942"/>
    <property type="match status" value="1"/>
</dbReference>
<gene>
    <name evidence="2" type="ORF">GCM10010995_05800</name>
</gene>
<name>A0A8J3E7E6_9GAMM</name>